<dbReference type="GO" id="GO:0000139">
    <property type="term" value="C:Golgi membrane"/>
    <property type="evidence" value="ECO:0007669"/>
    <property type="project" value="UniProtKB-SubCell"/>
</dbReference>
<comment type="subcellular location">
    <subcellularLocation>
        <location evidence="1">Golgi apparatus membrane</location>
        <topology evidence="1">Single-pass type II membrane protein</topology>
    </subcellularLocation>
</comment>
<comment type="pathway">
    <text evidence="2">Glycan metabolism.</text>
</comment>
<organism evidence="7 8">
    <name type="scientific">Carex littledalei</name>
    <dbReference type="NCBI Taxonomy" id="544730"/>
    <lineage>
        <taxon>Eukaryota</taxon>
        <taxon>Viridiplantae</taxon>
        <taxon>Streptophyta</taxon>
        <taxon>Embryophyta</taxon>
        <taxon>Tracheophyta</taxon>
        <taxon>Spermatophyta</taxon>
        <taxon>Magnoliopsida</taxon>
        <taxon>Liliopsida</taxon>
        <taxon>Poales</taxon>
        <taxon>Cyperaceae</taxon>
        <taxon>Cyperoideae</taxon>
        <taxon>Cariceae</taxon>
        <taxon>Carex</taxon>
        <taxon>Carex subgen. Euthyceras</taxon>
    </lineage>
</organism>
<evidence type="ECO:0000256" key="4">
    <source>
        <dbReference type="ARBA" id="ARBA00022679"/>
    </source>
</evidence>
<evidence type="ECO:0000256" key="1">
    <source>
        <dbReference type="ARBA" id="ARBA00004323"/>
    </source>
</evidence>
<dbReference type="PANTHER" id="PTHR20961">
    <property type="entry name" value="GLYCOSYLTRANSFERASE"/>
    <property type="match status" value="1"/>
</dbReference>
<accession>A0A833QSQ0</accession>
<evidence type="ECO:0000256" key="2">
    <source>
        <dbReference type="ARBA" id="ARBA00004881"/>
    </source>
</evidence>
<feature type="domain" description="Glycosyltransferase 61 catalytic" evidence="6">
    <location>
        <begin position="281"/>
        <end position="382"/>
    </location>
</feature>
<dbReference type="GO" id="GO:0016763">
    <property type="term" value="F:pentosyltransferase activity"/>
    <property type="evidence" value="ECO:0007669"/>
    <property type="project" value="UniProtKB-ARBA"/>
</dbReference>
<dbReference type="InterPro" id="IPR007657">
    <property type="entry name" value="Glycosyltransferase_61"/>
</dbReference>
<gene>
    <name evidence="7" type="ORF">FCM35_KLT02282</name>
</gene>
<dbReference type="AlphaFoldDB" id="A0A833QSQ0"/>
<name>A0A833QSQ0_9POAL</name>
<evidence type="ECO:0000313" key="7">
    <source>
        <dbReference type="EMBL" id="KAF3332705.1"/>
    </source>
</evidence>
<dbReference type="PANTHER" id="PTHR20961:SF5">
    <property type="entry name" value="GLYCOSYLTRANSFERASE-RELATED"/>
    <property type="match status" value="1"/>
</dbReference>
<dbReference type="Pfam" id="PF04577">
    <property type="entry name" value="Glyco_transf_61"/>
    <property type="match status" value="1"/>
</dbReference>
<evidence type="ECO:0000256" key="5">
    <source>
        <dbReference type="ARBA" id="ARBA00023180"/>
    </source>
</evidence>
<reference evidence="7" key="1">
    <citation type="submission" date="2020-01" db="EMBL/GenBank/DDBJ databases">
        <title>Genome sequence of Kobresia littledalei, the first chromosome-level genome in the family Cyperaceae.</title>
        <authorList>
            <person name="Qu G."/>
        </authorList>
    </citation>
    <scope>NUCLEOTIDE SEQUENCE</scope>
    <source>
        <strain evidence="7">C.B.Clarke</strain>
        <tissue evidence="7">Leaf</tissue>
    </source>
</reference>
<keyword evidence="3 7" id="KW-0328">Glycosyltransferase</keyword>
<keyword evidence="5" id="KW-0325">Glycoprotein</keyword>
<dbReference type="InterPro" id="IPR049625">
    <property type="entry name" value="Glyco_transf_61_cat"/>
</dbReference>
<dbReference type="OrthoDB" id="529273at2759"/>
<keyword evidence="4 7" id="KW-0808">Transferase</keyword>
<proteinExistence type="predicted"/>
<protein>
    <submittedName>
        <fullName evidence="7">Protein O-linked-mannose beta-1,4-N-acetylglucosaminyltransferase 2-like protein</fullName>
    </submittedName>
</protein>
<comment type="caution">
    <text evidence="7">The sequence shown here is derived from an EMBL/GenBank/DDBJ whole genome shotgun (WGS) entry which is preliminary data.</text>
</comment>
<evidence type="ECO:0000256" key="3">
    <source>
        <dbReference type="ARBA" id="ARBA00022676"/>
    </source>
</evidence>
<evidence type="ECO:0000313" key="8">
    <source>
        <dbReference type="Proteomes" id="UP000623129"/>
    </source>
</evidence>
<dbReference type="EMBL" id="SWLB01000011">
    <property type="protein sequence ID" value="KAF3332705.1"/>
    <property type="molecule type" value="Genomic_DNA"/>
</dbReference>
<evidence type="ECO:0000259" key="6">
    <source>
        <dbReference type="Pfam" id="PF04577"/>
    </source>
</evidence>
<dbReference type="Proteomes" id="UP000623129">
    <property type="component" value="Unassembled WGS sequence"/>
</dbReference>
<keyword evidence="8" id="KW-1185">Reference proteome</keyword>
<sequence>MKGGGGLLGRYDTQKFGCGVMVKCLLFAMVVLSVLNPAVLPSSIFQSKWTINQPVSIEEEPNFGVSNSDHTKLALRLLAKTKSQNEDETPTTEIILNKSKLIYNSANPRYNICSIEGDIRIVSNASTIFIVSPTPLNPNTTTWKIKPYPRKWESYCMSSITEMTIQQLTDANQTRSCDVNHDLPAVVFSTARFTGNLFHDYTDMIYPLFLATQRYNGEVKLVVEDYVSKCIEKYQPYLTRLSHYPIINIDTGSRVHCFSSAQVGLENPGPLGYKFENPQNDQAMQQFRRFIRESLYLERSEVEKGKKPRLLVLIRKNTRLIINEDDVMNLAKDVGFEVVTADEETTKDFPGIAHIVNSCDVLMGIHGAGLANMLYLPANGTVLQITPFGNLKWVGRFDYGDPPRGFGFRYVEYEITLDESTLIEKYPRDHPWLRVRRKGNFANYIMFKVLASWVGISQCMASERTFVAAVILFVAVFGFA</sequence>